<evidence type="ECO:0000313" key="1">
    <source>
        <dbReference type="EMBL" id="XDJ03047.1"/>
    </source>
</evidence>
<proteinExistence type="predicted"/>
<organism evidence="1">
    <name type="scientific">Klebsiella phage JLBP1001</name>
    <dbReference type="NCBI Taxonomy" id="3236746"/>
    <lineage>
        <taxon>Viruses</taxon>
        <taxon>Duplodnaviria</taxon>
        <taxon>Heunggongvirae</taxon>
        <taxon>Uroviricota</taxon>
        <taxon>Caudoviricetes</taxon>
        <taxon>Drexlerviridae</taxon>
        <taxon>Webervirus</taxon>
    </lineage>
</organism>
<sequence>MHRRKIDSFDIQDLIESLSLNNARINSLGEYLIGKEIKRPQP</sequence>
<name>A0AB39C8N7_9CAUD</name>
<protein>
    <submittedName>
        <fullName evidence="1">Uncharacterized protein</fullName>
    </submittedName>
</protein>
<gene>
    <name evidence="1" type="ORF">SSTEPNWQ_CDS0078</name>
</gene>
<accession>A0AB39C8N7</accession>
<reference evidence="1" key="1">
    <citation type="submission" date="2024-07" db="EMBL/GenBank/DDBJ databases">
        <authorList>
            <person name="Dou L."/>
            <person name="Ren J."/>
        </authorList>
    </citation>
    <scope>NUCLEOTIDE SEQUENCE</scope>
</reference>
<dbReference type="EMBL" id="PP973870">
    <property type="protein sequence ID" value="XDJ03047.1"/>
    <property type="molecule type" value="Genomic_DNA"/>
</dbReference>